<name>A0ABM0WCK5_CAMSA</name>
<protein>
    <submittedName>
        <fullName evidence="4">Uncharacterized protein LOC104749244</fullName>
    </submittedName>
</protein>
<dbReference type="PROSITE" id="PS50158">
    <property type="entry name" value="ZF_CCHC"/>
    <property type="match status" value="1"/>
</dbReference>
<dbReference type="Proteomes" id="UP000694864">
    <property type="component" value="Chromosome 2"/>
</dbReference>
<keyword evidence="3" id="KW-1185">Reference proteome</keyword>
<evidence type="ECO:0000259" key="2">
    <source>
        <dbReference type="PROSITE" id="PS50158"/>
    </source>
</evidence>
<dbReference type="Pfam" id="PF22936">
    <property type="entry name" value="Pol_BBD"/>
    <property type="match status" value="1"/>
</dbReference>
<dbReference type="RefSeq" id="XP_010469139.1">
    <property type="nucleotide sequence ID" value="XM_010470837.1"/>
</dbReference>
<reference evidence="3" key="1">
    <citation type="journal article" date="2014" name="Nat. Commun.">
        <title>The emerging biofuel crop Camelina sativa retains a highly undifferentiated hexaploid genome structure.</title>
        <authorList>
            <person name="Kagale S."/>
            <person name="Koh C."/>
            <person name="Nixon J."/>
            <person name="Bollina V."/>
            <person name="Clarke W.E."/>
            <person name="Tuteja R."/>
            <person name="Spillane C."/>
            <person name="Robinson S.J."/>
            <person name="Links M.G."/>
            <person name="Clarke C."/>
            <person name="Higgins E.E."/>
            <person name="Huebert T."/>
            <person name="Sharpe A.G."/>
            <person name="Parkin I.A."/>
        </authorList>
    </citation>
    <scope>NUCLEOTIDE SEQUENCE [LARGE SCALE GENOMIC DNA]</scope>
    <source>
        <strain evidence="3">cv. DH55</strain>
    </source>
</reference>
<keyword evidence="1" id="KW-0862">Zinc</keyword>
<keyword evidence="1" id="KW-0863">Zinc-finger</keyword>
<proteinExistence type="predicted"/>
<dbReference type="PANTHER" id="PTHR47481:SF22">
    <property type="entry name" value="RETROTRANSPOSON GAG DOMAIN-CONTAINING PROTEIN"/>
    <property type="match status" value="1"/>
</dbReference>
<dbReference type="PANTHER" id="PTHR47481">
    <property type="match status" value="1"/>
</dbReference>
<feature type="domain" description="CCHC-type" evidence="2">
    <location>
        <begin position="249"/>
        <end position="265"/>
    </location>
</feature>
<dbReference type="SUPFAM" id="SSF57756">
    <property type="entry name" value="Retrovirus zinc finger-like domains"/>
    <property type="match status" value="1"/>
</dbReference>
<reference evidence="4" key="2">
    <citation type="submission" date="2025-08" db="UniProtKB">
        <authorList>
            <consortium name="RefSeq"/>
        </authorList>
    </citation>
    <scope>IDENTIFICATION</scope>
    <source>
        <tissue evidence="4">Leaf</tissue>
    </source>
</reference>
<accession>A0ABM0WCK5</accession>
<dbReference type="InterPro" id="IPR001878">
    <property type="entry name" value="Znf_CCHC"/>
</dbReference>
<dbReference type="InterPro" id="IPR054722">
    <property type="entry name" value="PolX-like_BBD"/>
</dbReference>
<organism evidence="3 4">
    <name type="scientific">Camelina sativa</name>
    <name type="common">False flax</name>
    <name type="synonym">Myagrum sativum</name>
    <dbReference type="NCBI Taxonomy" id="90675"/>
    <lineage>
        <taxon>Eukaryota</taxon>
        <taxon>Viridiplantae</taxon>
        <taxon>Streptophyta</taxon>
        <taxon>Embryophyta</taxon>
        <taxon>Tracheophyta</taxon>
        <taxon>Spermatophyta</taxon>
        <taxon>Magnoliopsida</taxon>
        <taxon>eudicotyledons</taxon>
        <taxon>Gunneridae</taxon>
        <taxon>Pentapetalae</taxon>
        <taxon>rosids</taxon>
        <taxon>malvids</taxon>
        <taxon>Brassicales</taxon>
        <taxon>Brassicaceae</taxon>
        <taxon>Camelineae</taxon>
        <taxon>Camelina</taxon>
    </lineage>
</organism>
<dbReference type="GeneID" id="104749244"/>
<dbReference type="InterPro" id="IPR036875">
    <property type="entry name" value="Znf_CCHC_sf"/>
</dbReference>
<dbReference type="Pfam" id="PF14223">
    <property type="entry name" value="Retrotran_gag_2"/>
    <property type="match status" value="1"/>
</dbReference>
<evidence type="ECO:0000256" key="1">
    <source>
        <dbReference type="PROSITE-ProRule" id="PRU00047"/>
    </source>
</evidence>
<sequence>MSSSPNESAATVSDTIVANAHTFININMSNVPKLTPSNYLMWSLQVHALLDGYGFVGHLDGSTAAPPTTTTVADVVTANPAFQIWSRQDCLIYSALLGAISLSQQPIVARAVTTHEVWTTLASTYANPSRGHILQLKTQLKHWTKGDKTIEVYLQGLVTRFDQLAILGKPEDLEDQIEMILDGLPEEYRPVIDQVEGRDTPSSITYLHERLINHESKLLAATSAYLSPHSTPPAHFHPNNRGSRPYLGRCQICGTQGHSARRCPQFQPLTTQSNSHSSPWQPRANLAASAPLNANQWILDSGATHHITSDLQNLALHQPYHGGDGVVNADGSSTAITHTGSLLLPSPSRILEIHKVLCVPNIKKNLVSVYRLCNANQVSVGFFPTHFQVKDLSTGSPSCKAKPIMSYMSGQ</sequence>
<keyword evidence="1" id="KW-0479">Metal-binding</keyword>
<gene>
    <name evidence="4" type="primary">LOC104749244</name>
</gene>
<evidence type="ECO:0000313" key="4">
    <source>
        <dbReference type="RefSeq" id="XP_010469139.1"/>
    </source>
</evidence>
<evidence type="ECO:0000313" key="3">
    <source>
        <dbReference type="Proteomes" id="UP000694864"/>
    </source>
</evidence>